<dbReference type="PANTHER" id="PTHR43242">
    <property type="entry name" value="NAD(P)-BINDING ROSSMANN-FOLD SUPERFAMILY PROTEIN"/>
    <property type="match status" value="1"/>
</dbReference>
<dbReference type="InterPro" id="IPR029903">
    <property type="entry name" value="RmlD-like-bd"/>
</dbReference>
<feature type="domain" description="RmlD-like substrate binding" evidence="1">
    <location>
        <begin position="9"/>
        <end position="266"/>
    </location>
</feature>
<sequence length="298" mass="31345">MPSTDPDTLVVGATGFLGSAVAATFAADGVAVAGTGRTPTEIDPWASHAFDFFADDPARLLGRTDPDLVVFAAAVELGQDGHPMSVYRDAVDQFTDAVADHGSRLLYVSSDAVFDGADDQYAHDDDRSPVSDYGRRLVAFEDRVAETCPDACIVRPSYLYGVGPTGLDHRLAAARDALAAGESYPRFTDMYRSPVAVDEAARAVVDIARESATGVVHLGGPRTSVFEFHSDALAALGVDTTGLVGEPMTGDHPRDRSLDCARLADLLGWHPAPAPDALVGVGLTDGEPDTEVAFEPRA</sequence>
<dbReference type="Proteomes" id="UP001597034">
    <property type="component" value="Unassembled WGS sequence"/>
</dbReference>
<dbReference type="Pfam" id="PF04321">
    <property type="entry name" value="RmlD_sub_bind"/>
    <property type="match status" value="1"/>
</dbReference>
<dbReference type="EMBL" id="JBHUDO010000002">
    <property type="protein sequence ID" value="MFD1645411.1"/>
    <property type="molecule type" value="Genomic_DNA"/>
</dbReference>
<reference evidence="2 3" key="1">
    <citation type="journal article" date="2019" name="Int. J. Syst. Evol. Microbiol.">
        <title>The Global Catalogue of Microorganisms (GCM) 10K type strain sequencing project: providing services to taxonomists for standard genome sequencing and annotation.</title>
        <authorList>
            <consortium name="The Broad Institute Genomics Platform"/>
            <consortium name="The Broad Institute Genome Sequencing Center for Infectious Disease"/>
            <person name="Wu L."/>
            <person name="Ma J."/>
        </authorList>
    </citation>
    <scope>NUCLEOTIDE SEQUENCE [LARGE SCALE GENOMIC DNA]</scope>
    <source>
        <strain evidence="2 3">CGMCC 1.10390</strain>
    </source>
</reference>
<name>A0ABD6DGH7_9EURY</name>
<evidence type="ECO:0000313" key="2">
    <source>
        <dbReference type="EMBL" id="MFD1645411.1"/>
    </source>
</evidence>
<protein>
    <submittedName>
        <fullName evidence="2">Sugar nucleotide-binding protein</fullName>
    </submittedName>
</protein>
<dbReference type="RefSeq" id="WP_256399076.1">
    <property type="nucleotide sequence ID" value="NZ_JANHJR010000001.1"/>
</dbReference>
<accession>A0ABD6DGH7</accession>
<keyword evidence="3" id="KW-1185">Reference proteome</keyword>
<evidence type="ECO:0000259" key="1">
    <source>
        <dbReference type="Pfam" id="PF04321"/>
    </source>
</evidence>
<gene>
    <name evidence="2" type="ORF">ACFSBL_06935</name>
</gene>
<dbReference type="SUPFAM" id="SSF51735">
    <property type="entry name" value="NAD(P)-binding Rossmann-fold domains"/>
    <property type="match status" value="1"/>
</dbReference>
<organism evidence="2 3">
    <name type="scientific">Haloarchaeobius litoreus</name>
    <dbReference type="NCBI Taxonomy" id="755306"/>
    <lineage>
        <taxon>Archaea</taxon>
        <taxon>Methanobacteriati</taxon>
        <taxon>Methanobacteriota</taxon>
        <taxon>Stenosarchaea group</taxon>
        <taxon>Halobacteria</taxon>
        <taxon>Halobacteriales</taxon>
        <taxon>Halorubellaceae</taxon>
        <taxon>Haloarchaeobius</taxon>
    </lineage>
</organism>
<dbReference type="InterPro" id="IPR036291">
    <property type="entry name" value="NAD(P)-bd_dom_sf"/>
</dbReference>
<dbReference type="Gene3D" id="3.40.50.720">
    <property type="entry name" value="NAD(P)-binding Rossmann-like Domain"/>
    <property type="match status" value="1"/>
</dbReference>
<dbReference type="AlphaFoldDB" id="A0ABD6DGH7"/>
<dbReference type="PANTHER" id="PTHR43242:SF1">
    <property type="entry name" value="NAD(P)-BINDING ROSSMANN-FOLD SUPERFAMILY PROTEIN"/>
    <property type="match status" value="1"/>
</dbReference>
<proteinExistence type="predicted"/>
<comment type="caution">
    <text evidence="2">The sequence shown here is derived from an EMBL/GenBank/DDBJ whole genome shotgun (WGS) entry which is preliminary data.</text>
</comment>
<evidence type="ECO:0000313" key="3">
    <source>
        <dbReference type="Proteomes" id="UP001597034"/>
    </source>
</evidence>